<protein>
    <submittedName>
        <fullName evidence="1">Uncharacterized protein</fullName>
    </submittedName>
</protein>
<organism evidence="1 2">
    <name type="scientific">Thelephora ganbajun</name>
    <name type="common">Ganba fungus</name>
    <dbReference type="NCBI Taxonomy" id="370292"/>
    <lineage>
        <taxon>Eukaryota</taxon>
        <taxon>Fungi</taxon>
        <taxon>Dikarya</taxon>
        <taxon>Basidiomycota</taxon>
        <taxon>Agaricomycotina</taxon>
        <taxon>Agaricomycetes</taxon>
        <taxon>Thelephorales</taxon>
        <taxon>Thelephoraceae</taxon>
        <taxon>Thelephora</taxon>
    </lineage>
</organism>
<comment type="caution">
    <text evidence="1">The sequence shown here is derived from an EMBL/GenBank/DDBJ whole genome shotgun (WGS) entry which is preliminary data.</text>
</comment>
<dbReference type="EMBL" id="MU117984">
    <property type="protein sequence ID" value="KAF9650519.1"/>
    <property type="molecule type" value="Genomic_DNA"/>
</dbReference>
<evidence type="ECO:0000313" key="2">
    <source>
        <dbReference type="Proteomes" id="UP000886501"/>
    </source>
</evidence>
<name>A0ACB6ZLT6_THEGA</name>
<evidence type="ECO:0000313" key="1">
    <source>
        <dbReference type="EMBL" id="KAF9650519.1"/>
    </source>
</evidence>
<proteinExistence type="predicted"/>
<sequence>MKRSAVDSLQSSDDDATAVTHPGDRRVQAEDPPFTHGFLDKDPETSRARSLYFKIIAGTLLLVFTYVIWGVLPIYWGSVFKLYHHAHNLHGWIVDLDGGAIGQTVAQTFIGGSGPTTKMTWLTAPSNLNLTTREQFEHALVNEKAWAIVAINQGATEHLNQVLSSGNGPYNGTSAVTVYINEARSSNAVRGFVLPEVQMTMAQIEARFAAQQATRLGSSGSVSASLLTNAPLAVVNPLAYTLDNVRPFDSAIVTVVNFVGLIYVTIIAFVTVVANYNATTANNLFPRLTISTLITLRLTFYFCSYFVLSCFFSLLNLAFGTPFSRYFGSSGFVIYWVMAWVSMLALGLTLDAMIILLTVKMIPFFLIFWIVINVSIAAYPFELLPGVFRYGYAMPFYNLSRTVLTICFNTKNEIGMNFGIQIAWVVLNIGTITLFSIFVSKRYLNQYRKSQETTADVEKTREAGAV</sequence>
<reference evidence="1" key="2">
    <citation type="journal article" date="2020" name="Nat. Commun.">
        <title>Large-scale genome sequencing of mycorrhizal fungi provides insights into the early evolution of symbiotic traits.</title>
        <authorList>
            <person name="Miyauchi S."/>
            <person name="Kiss E."/>
            <person name="Kuo A."/>
            <person name="Drula E."/>
            <person name="Kohler A."/>
            <person name="Sanchez-Garcia M."/>
            <person name="Morin E."/>
            <person name="Andreopoulos B."/>
            <person name="Barry K.W."/>
            <person name="Bonito G."/>
            <person name="Buee M."/>
            <person name="Carver A."/>
            <person name="Chen C."/>
            <person name="Cichocki N."/>
            <person name="Clum A."/>
            <person name="Culley D."/>
            <person name="Crous P.W."/>
            <person name="Fauchery L."/>
            <person name="Girlanda M."/>
            <person name="Hayes R.D."/>
            <person name="Keri Z."/>
            <person name="LaButti K."/>
            <person name="Lipzen A."/>
            <person name="Lombard V."/>
            <person name="Magnuson J."/>
            <person name="Maillard F."/>
            <person name="Murat C."/>
            <person name="Nolan M."/>
            <person name="Ohm R.A."/>
            <person name="Pangilinan J."/>
            <person name="Pereira M.F."/>
            <person name="Perotto S."/>
            <person name="Peter M."/>
            <person name="Pfister S."/>
            <person name="Riley R."/>
            <person name="Sitrit Y."/>
            <person name="Stielow J.B."/>
            <person name="Szollosi G."/>
            <person name="Zifcakova L."/>
            <person name="Stursova M."/>
            <person name="Spatafora J.W."/>
            <person name="Tedersoo L."/>
            <person name="Vaario L.M."/>
            <person name="Yamada A."/>
            <person name="Yan M."/>
            <person name="Wang P."/>
            <person name="Xu J."/>
            <person name="Bruns T."/>
            <person name="Baldrian P."/>
            <person name="Vilgalys R."/>
            <person name="Dunand C."/>
            <person name="Henrissat B."/>
            <person name="Grigoriev I.V."/>
            <person name="Hibbett D."/>
            <person name="Nagy L.G."/>
            <person name="Martin F.M."/>
        </authorList>
    </citation>
    <scope>NUCLEOTIDE SEQUENCE</scope>
    <source>
        <strain evidence="1">P2</strain>
    </source>
</reference>
<dbReference type="Proteomes" id="UP000886501">
    <property type="component" value="Unassembled WGS sequence"/>
</dbReference>
<gene>
    <name evidence="1" type="ORF">BDM02DRAFT_1391636</name>
</gene>
<accession>A0ACB6ZLT6</accession>
<reference evidence="1" key="1">
    <citation type="submission" date="2019-10" db="EMBL/GenBank/DDBJ databases">
        <authorList>
            <consortium name="DOE Joint Genome Institute"/>
            <person name="Kuo A."/>
            <person name="Miyauchi S."/>
            <person name="Kiss E."/>
            <person name="Drula E."/>
            <person name="Kohler A."/>
            <person name="Sanchez-Garcia M."/>
            <person name="Andreopoulos B."/>
            <person name="Barry K.W."/>
            <person name="Bonito G."/>
            <person name="Buee M."/>
            <person name="Carver A."/>
            <person name="Chen C."/>
            <person name="Cichocki N."/>
            <person name="Clum A."/>
            <person name="Culley D."/>
            <person name="Crous P.W."/>
            <person name="Fauchery L."/>
            <person name="Girlanda M."/>
            <person name="Hayes R."/>
            <person name="Keri Z."/>
            <person name="Labutti K."/>
            <person name="Lipzen A."/>
            <person name="Lombard V."/>
            <person name="Magnuson J."/>
            <person name="Maillard F."/>
            <person name="Morin E."/>
            <person name="Murat C."/>
            <person name="Nolan M."/>
            <person name="Ohm R."/>
            <person name="Pangilinan J."/>
            <person name="Pereira M."/>
            <person name="Perotto S."/>
            <person name="Peter M."/>
            <person name="Riley R."/>
            <person name="Sitrit Y."/>
            <person name="Stielow B."/>
            <person name="Szollosi G."/>
            <person name="Zifcakova L."/>
            <person name="Stursova M."/>
            <person name="Spatafora J.W."/>
            <person name="Tedersoo L."/>
            <person name="Vaario L.-M."/>
            <person name="Yamada A."/>
            <person name="Yan M."/>
            <person name="Wang P."/>
            <person name="Xu J."/>
            <person name="Bruns T."/>
            <person name="Baldrian P."/>
            <person name="Vilgalys R."/>
            <person name="Henrissat B."/>
            <person name="Grigoriev I.V."/>
            <person name="Hibbett D."/>
            <person name="Nagy L.G."/>
            <person name="Martin F.M."/>
        </authorList>
    </citation>
    <scope>NUCLEOTIDE SEQUENCE</scope>
    <source>
        <strain evidence="1">P2</strain>
    </source>
</reference>
<keyword evidence="2" id="KW-1185">Reference proteome</keyword>